<dbReference type="STRING" id="146020.RMCB_3034"/>
<accession>A0A117I5R9</accession>
<feature type="chain" id="PRO_5007148513" evidence="1">
    <location>
        <begin position="25"/>
        <end position="222"/>
    </location>
</feature>
<reference evidence="4" key="2">
    <citation type="submission" date="2016-02" db="EMBL/GenBank/DDBJ databases">
        <title>Draft genome sequence of five rapidly growing Mycobacterium species.</title>
        <authorList>
            <person name="Katahira K."/>
            <person name="Gotou Y."/>
            <person name="Iida K."/>
            <person name="Ogura Y."/>
            <person name="Hayashi T."/>
        </authorList>
    </citation>
    <scope>NUCLEOTIDE SEQUENCE [LARGE SCALE GENOMIC DNA]</scope>
    <source>
        <strain evidence="4">JCM15654</strain>
    </source>
</reference>
<dbReference type="Gene3D" id="3.30.565.40">
    <property type="entry name" value="Fervidobacterium nodosum Rt17-B1 like"/>
    <property type="match status" value="1"/>
</dbReference>
<keyword evidence="4" id="KW-1185">Reference proteome</keyword>
<feature type="signal peptide" evidence="1">
    <location>
        <begin position="1"/>
        <end position="24"/>
    </location>
</feature>
<evidence type="ECO:0000256" key="1">
    <source>
        <dbReference type="SAM" id="SignalP"/>
    </source>
</evidence>
<dbReference type="InterPro" id="IPR053421">
    <property type="entry name" value="Esterase_Immunogenic_RsiV"/>
</dbReference>
<name>A0A117I5R9_9MYCO</name>
<evidence type="ECO:0000313" key="3">
    <source>
        <dbReference type="EMBL" id="GAS88938.1"/>
    </source>
</evidence>
<dbReference type="InterPro" id="IPR037126">
    <property type="entry name" value="PdaC/RsiV-like_sf"/>
</dbReference>
<dbReference type="InterPro" id="IPR021729">
    <property type="entry name" value="DUF3298"/>
</dbReference>
<proteinExistence type="predicted"/>
<reference evidence="4" key="1">
    <citation type="journal article" date="2016" name="Genome Announc.">
        <title>Draft Genome Sequences of Five Rapidly Growing Mycobacterium Species, M. thermoresistibile, M. fortuitum subsp. acetamidolyticum, M. canariasense, M. brisbanense, and M. novocastrense.</title>
        <authorList>
            <person name="Katahira K."/>
            <person name="Ogura Y."/>
            <person name="Gotoh Y."/>
            <person name="Hayashi T."/>
        </authorList>
    </citation>
    <scope>NUCLEOTIDE SEQUENCE [LARGE SCALE GENOMIC DNA]</scope>
    <source>
        <strain evidence="4">JCM15654</strain>
    </source>
</reference>
<comment type="caution">
    <text evidence="3">The sequence shown here is derived from an EMBL/GenBank/DDBJ whole genome shotgun (WGS) entry which is preliminary data.</text>
</comment>
<evidence type="ECO:0000313" key="4">
    <source>
        <dbReference type="Proteomes" id="UP000069620"/>
    </source>
</evidence>
<dbReference type="Pfam" id="PF11738">
    <property type="entry name" value="DUF3298"/>
    <property type="match status" value="1"/>
</dbReference>
<dbReference type="Gene3D" id="3.90.640.20">
    <property type="entry name" value="Heat-shock cognate protein, ATPase"/>
    <property type="match status" value="1"/>
</dbReference>
<protein>
    <submittedName>
        <fullName evidence="3">Immunogenic protein MPB64/MPT64</fullName>
    </submittedName>
</protein>
<dbReference type="EMBL" id="BCSX01000024">
    <property type="protein sequence ID" value="GAS88938.1"/>
    <property type="molecule type" value="Genomic_DNA"/>
</dbReference>
<dbReference type="RefSeq" id="WP_063979621.1">
    <property type="nucleotide sequence ID" value="NZ_BCSX01000024.1"/>
</dbReference>
<dbReference type="NCBIfam" id="NF043047">
    <property type="entry name" value="EstaseRv3036c"/>
    <property type="match status" value="1"/>
</dbReference>
<feature type="domain" description="DUF3298" evidence="2">
    <location>
        <begin position="142"/>
        <end position="214"/>
    </location>
</feature>
<dbReference type="Proteomes" id="UP000069620">
    <property type="component" value="Unassembled WGS sequence"/>
</dbReference>
<organism evidence="3 4">
    <name type="scientific">Mycolicibacterium brisbanense</name>
    <dbReference type="NCBI Taxonomy" id="146020"/>
    <lineage>
        <taxon>Bacteria</taxon>
        <taxon>Bacillati</taxon>
        <taxon>Actinomycetota</taxon>
        <taxon>Actinomycetes</taxon>
        <taxon>Mycobacteriales</taxon>
        <taxon>Mycobacteriaceae</taxon>
        <taxon>Mycolicibacterium</taxon>
    </lineage>
</organism>
<evidence type="ECO:0000259" key="2">
    <source>
        <dbReference type="Pfam" id="PF11738"/>
    </source>
</evidence>
<dbReference type="AlphaFoldDB" id="A0A117I5R9"/>
<keyword evidence="1" id="KW-0732">Signal</keyword>
<gene>
    <name evidence="3" type="ORF">RMCB_3034</name>
</gene>
<sequence length="222" mass="23556">MRRLQTVVVTAGLLLGAAPGIAGAQPLCADLGGTVGADQLCTSHTSTPDYTLDISFPVDYPDPEPVQDFVTHTRDEWVNAAEHDPMRNPGRHVLAISGTAYQTATSRSLVLALNSDFGAHPVGTFRAFNYDVTQSVPITLASLFRPGTDVPQLLAPIVKRALGDRAADGPDWVSGLDATAYQNFALTDDAVTFFFAQGLVLPQVDGPQRISVPRAELASVLA</sequence>